<keyword evidence="1" id="KW-0472">Membrane</keyword>
<keyword evidence="3" id="KW-1185">Reference proteome</keyword>
<evidence type="ECO:0000313" key="3">
    <source>
        <dbReference type="Proteomes" id="UP000550729"/>
    </source>
</evidence>
<name>A0A848L936_9ACTN</name>
<keyword evidence="1" id="KW-0812">Transmembrane</keyword>
<reference evidence="2 3" key="1">
    <citation type="submission" date="2020-04" db="EMBL/GenBank/DDBJ databases">
        <title>Gordonia sp. nov. TBRC 11910.</title>
        <authorList>
            <person name="Suriyachadkun C."/>
        </authorList>
    </citation>
    <scope>NUCLEOTIDE SEQUENCE [LARGE SCALE GENOMIC DNA]</scope>
    <source>
        <strain evidence="2 3">TBRC 11910</strain>
    </source>
</reference>
<protein>
    <submittedName>
        <fullName evidence="2">Uncharacterized protein</fullName>
    </submittedName>
</protein>
<comment type="caution">
    <text evidence="2">The sequence shown here is derived from an EMBL/GenBank/DDBJ whole genome shotgun (WGS) entry which is preliminary data.</text>
</comment>
<evidence type="ECO:0000256" key="1">
    <source>
        <dbReference type="SAM" id="Phobius"/>
    </source>
</evidence>
<organism evidence="2 3">
    <name type="scientific">Gordonia asplenii</name>
    <dbReference type="NCBI Taxonomy" id="2725283"/>
    <lineage>
        <taxon>Bacteria</taxon>
        <taxon>Bacillati</taxon>
        <taxon>Actinomycetota</taxon>
        <taxon>Actinomycetes</taxon>
        <taxon>Mycobacteriales</taxon>
        <taxon>Gordoniaceae</taxon>
        <taxon>Gordonia</taxon>
    </lineage>
</organism>
<dbReference type="Proteomes" id="UP000550729">
    <property type="component" value="Unassembled WGS sequence"/>
</dbReference>
<gene>
    <name evidence="2" type="ORF">HH308_23050</name>
</gene>
<dbReference type="RefSeq" id="WP_170196599.1">
    <property type="nucleotide sequence ID" value="NZ_JABBNB010000030.1"/>
</dbReference>
<sequence length="108" mass="11696">MPRPPVGVKHRLLWLAVHADKVGSDAYVVYALVVAPPVLTLVDDPAVRIAVWLSLIFGAIALAALGMCMAIGLGLASRNPDDIDFDWYRSHFESGVEIPPTSHVHGDR</sequence>
<proteinExistence type="predicted"/>
<dbReference type="EMBL" id="JABBNB010000030">
    <property type="protein sequence ID" value="NMO04098.1"/>
    <property type="molecule type" value="Genomic_DNA"/>
</dbReference>
<feature type="transmembrane region" description="Helical" evidence="1">
    <location>
        <begin position="49"/>
        <end position="75"/>
    </location>
</feature>
<keyword evidence="1" id="KW-1133">Transmembrane helix</keyword>
<dbReference type="AlphaFoldDB" id="A0A848L936"/>
<accession>A0A848L936</accession>
<evidence type="ECO:0000313" key="2">
    <source>
        <dbReference type="EMBL" id="NMO04098.1"/>
    </source>
</evidence>